<comment type="similarity">
    <text evidence="4 16">Belongs to the MRE11/RAD32 family.</text>
</comment>
<dbReference type="InterPro" id="IPR041796">
    <property type="entry name" value="Mre11_N"/>
</dbReference>
<evidence type="ECO:0000256" key="2">
    <source>
        <dbReference type="ARBA" id="ARBA00004123"/>
    </source>
</evidence>
<feature type="compositionally biased region" description="Basic and acidic residues" evidence="18">
    <location>
        <begin position="634"/>
        <end position="643"/>
    </location>
</feature>
<dbReference type="AlphaFoldDB" id="A0A7G2CTD1"/>
<organism evidence="20 21">
    <name type="scientific">Angomonas deanei</name>
    <dbReference type="NCBI Taxonomy" id="59799"/>
    <lineage>
        <taxon>Eukaryota</taxon>
        <taxon>Discoba</taxon>
        <taxon>Euglenozoa</taxon>
        <taxon>Kinetoplastea</taxon>
        <taxon>Metakinetoplastina</taxon>
        <taxon>Trypanosomatida</taxon>
        <taxon>Trypanosomatidae</taxon>
        <taxon>Strigomonadinae</taxon>
        <taxon>Angomonas</taxon>
    </lineage>
</organism>
<dbReference type="VEuPathDB" id="TriTrypDB:ADEAN_000901400"/>
<dbReference type="GO" id="GO:0000014">
    <property type="term" value="F:single-stranded DNA endodeoxyribonuclease activity"/>
    <property type="evidence" value="ECO:0007669"/>
    <property type="project" value="TreeGrafter"/>
</dbReference>
<evidence type="ECO:0000313" key="21">
    <source>
        <dbReference type="Proteomes" id="UP000515908"/>
    </source>
</evidence>
<dbReference type="Gene3D" id="3.60.21.10">
    <property type="match status" value="1"/>
</dbReference>
<keyword evidence="12 16" id="KW-0234">DNA repair</keyword>
<dbReference type="PIRSF" id="PIRSF000882">
    <property type="entry name" value="DSB_repair_MRE11"/>
    <property type="match status" value="1"/>
</dbReference>
<name>A0A7G2CTD1_9TRYP</name>
<dbReference type="GO" id="GO:0000723">
    <property type="term" value="P:telomere maintenance"/>
    <property type="evidence" value="ECO:0007669"/>
    <property type="project" value="TreeGrafter"/>
</dbReference>
<evidence type="ECO:0000259" key="19">
    <source>
        <dbReference type="SMART" id="SM01347"/>
    </source>
</evidence>
<dbReference type="GO" id="GO:0035861">
    <property type="term" value="C:site of double-strand break"/>
    <property type="evidence" value="ECO:0007669"/>
    <property type="project" value="TreeGrafter"/>
</dbReference>
<feature type="region of interest" description="Disordered" evidence="18">
    <location>
        <begin position="1"/>
        <end position="50"/>
    </location>
</feature>
<dbReference type="GO" id="GO:0008296">
    <property type="term" value="F:3'-5'-DNA exonuclease activity"/>
    <property type="evidence" value="ECO:0007669"/>
    <property type="project" value="InterPro"/>
</dbReference>
<accession>A0A7G2CTD1</accession>
<evidence type="ECO:0000256" key="18">
    <source>
        <dbReference type="SAM" id="MobiDB-lite"/>
    </source>
</evidence>
<evidence type="ECO:0000256" key="9">
    <source>
        <dbReference type="ARBA" id="ARBA00022763"/>
    </source>
</evidence>
<dbReference type="EMBL" id="LR877165">
    <property type="protein sequence ID" value="CAD2221482.1"/>
    <property type="molecule type" value="Genomic_DNA"/>
</dbReference>
<dbReference type="InterPro" id="IPR038487">
    <property type="entry name" value="Mre11_capping_dom"/>
</dbReference>
<feature type="compositionally biased region" description="Polar residues" evidence="18">
    <location>
        <begin position="623"/>
        <end position="633"/>
    </location>
</feature>
<evidence type="ECO:0000256" key="5">
    <source>
        <dbReference type="ARBA" id="ARBA00022454"/>
    </source>
</evidence>
<feature type="compositionally biased region" description="Acidic residues" evidence="18">
    <location>
        <begin position="593"/>
        <end position="602"/>
    </location>
</feature>
<dbReference type="GO" id="GO:0007095">
    <property type="term" value="P:mitotic G2 DNA damage checkpoint signaling"/>
    <property type="evidence" value="ECO:0007669"/>
    <property type="project" value="TreeGrafter"/>
</dbReference>
<proteinExistence type="inferred from homology"/>
<feature type="region of interest" description="Disordered" evidence="18">
    <location>
        <begin position="592"/>
        <end position="652"/>
    </location>
</feature>
<dbReference type="CDD" id="cd00840">
    <property type="entry name" value="MPP_Mre11_N"/>
    <property type="match status" value="1"/>
</dbReference>
<dbReference type="Pfam" id="PF00149">
    <property type="entry name" value="Metallophos"/>
    <property type="match status" value="1"/>
</dbReference>
<keyword evidence="6 16" id="KW-0540">Nuclease</keyword>
<dbReference type="Proteomes" id="UP000515908">
    <property type="component" value="Chromosome 21"/>
</dbReference>
<feature type="domain" description="Mre11 DNA-binding" evidence="19">
    <location>
        <begin position="342"/>
        <end position="523"/>
    </location>
</feature>
<dbReference type="Gene3D" id="3.30.110.110">
    <property type="entry name" value="Mre11, capping domain"/>
    <property type="match status" value="1"/>
</dbReference>
<keyword evidence="5" id="KW-0158">Chromosome</keyword>
<keyword evidence="9 16" id="KW-0227">DNA damage</keyword>
<keyword evidence="7" id="KW-0479">Metal-binding</keyword>
<keyword evidence="13 16" id="KW-0464">Manganese</keyword>
<evidence type="ECO:0000256" key="3">
    <source>
        <dbReference type="ARBA" id="ARBA00004286"/>
    </source>
</evidence>
<dbReference type="GO" id="GO:0042138">
    <property type="term" value="P:meiotic DNA double-strand break formation"/>
    <property type="evidence" value="ECO:0007669"/>
    <property type="project" value="TreeGrafter"/>
</dbReference>
<sequence length="766" mass="84844">MPPKKSSNSPKRKPSSASPSQNNNNDIAEQNGNPSARPSSGDTPASTSSDRHTFKFLISTDNHLGFVERDPRRGDDSFTTFEEILRAARVEHEVDALLLGGDLFHDNKPSLGCLARTQSLFRKYVFGDKEVEFTLLSDPRRNFPTHALPVANFQDPNVNIATPVFAIHGNHDDPVGGTSALDLLATASCINYFGHVQSLEEIVVEPVLLKKGDTHVALYGLGNVRDERLHRCFRDGKVHFLYPKPQEGVRWFNILLLHQNRGVRGRGGPGGTKAGIYEEMLSSFQMDLVIWGNEHEQLMMPQPSPAGHFDVVQPGSSIYTSLSIQESNPKQYGVLEVRGTAYRLTPFNLKSVRPVVRRTVLLCRDNPRGRTLEAVEEYLREVVVQMVEEAEQQVAAIPEEVVAFHPNVIYPLMRLSVDFSDPDSAPFPQPNFNRFGQQYTDVIANANDLLKPIKPKATPSLGTVISRARQNDTDGPSEFVYPVAPNITTTDIRAKVAEVFYHNAKDACVLLPEHEVSAAVYAFVEKGERDAIDERISELISITQKAVWREFDNGKSDSILKTDKIVDAVHRHKKEMNMKFVETEKSNLKEMIPNEEEEEEVAVDASATDRSAEERDDNPFLLSENSLSVPPTTKTERKTHYPDYEELPGDGLDRSSVQHIVNEAITISKGSTAAGKRARAAPTRQQDDEEIIVVDEDDEAPPARVKRETKAKPRGRAAAKRDGRTGGGPSLHLTTNVGSGLSTTGNNNNNAVLNVIAQWGNASQSK</sequence>
<keyword evidence="15 16" id="KW-0469">Meiosis</keyword>
<dbReference type="GO" id="GO:0000724">
    <property type="term" value="P:double-strand break repair via homologous recombination"/>
    <property type="evidence" value="ECO:0007669"/>
    <property type="project" value="TreeGrafter"/>
</dbReference>
<dbReference type="PANTHER" id="PTHR10139">
    <property type="entry name" value="DOUBLE-STRAND BREAK REPAIR PROTEIN MRE11"/>
    <property type="match status" value="1"/>
</dbReference>
<evidence type="ECO:0000256" key="6">
    <source>
        <dbReference type="ARBA" id="ARBA00022722"/>
    </source>
</evidence>
<evidence type="ECO:0000256" key="14">
    <source>
        <dbReference type="ARBA" id="ARBA00023242"/>
    </source>
</evidence>
<dbReference type="GO" id="GO:0006303">
    <property type="term" value="P:double-strand break repair via nonhomologous end joining"/>
    <property type="evidence" value="ECO:0007669"/>
    <property type="project" value="TreeGrafter"/>
</dbReference>
<feature type="compositionally biased region" description="Low complexity" evidence="18">
    <location>
        <begin position="733"/>
        <end position="748"/>
    </location>
</feature>
<keyword evidence="8 16" id="KW-0255">Endonuclease</keyword>
<dbReference type="GO" id="GO:0030870">
    <property type="term" value="C:Mre11 complex"/>
    <property type="evidence" value="ECO:0007669"/>
    <property type="project" value="UniProtKB-UniRule"/>
</dbReference>
<evidence type="ECO:0000256" key="4">
    <source>
        <dbReference type="ARBA" id="ARBA00009028"/>
    </source>
</evidence>
<dbReference type="InterPro" id="IPR004843">
    <property type="entry name" value="Calcineurin-like_PHP"/>
</dbReference>
<evidence type="ECO:0000256" key="16">
    <source>
        <dbReference type="PIRNR" id="PIRNR000882"/>
    </source>
</evidence>
<evidence type="ECO:0000256" key="12">
    <source>
        <dbReference type="ARBA" id="ARBA00023204"/>
    </source>
</evidence>
<keyword evidence="10 16" id="KW-0378">Hydrolase</keyword>
<keyword evidence="11 16" id="KW-0269">Exonuclease</keyword>
<feature type="compositionally biased region" description="Polar residues" evidence="18">
    <location>
        <begin position="26"/>
        <end position="48"/>
    </location>
</feature>
<dbReference type="InterPro" id="IPR007281">
    <property type="entry name" value="Mre11_DNA-bd"/>
</dbReference>
<reference evidence="20 21" key="1">
    <citation type="submission" date="2020-08" db="EMBL/GenBank/DDBJ databases">
        <authorList>
            <person name="Newling K."/>
            <person name="Davey J."/>
            <person name="Forrester S."/>
        </authorList>
    </citation>
    <scope>NUCLEOTIDE SEQUENCE [LARGE SCALE GENOMIC DNA]</scope>
    <source>
        <strain evidence="21">Crithidia deanei Carvalho (ATCC PRA-265)</strain>
    </source>
</reference>
<keyword evidence="21" id="KW-1185">Reference proteome</keyword>
<evidence type="ECO:0000256" key="7">
    <source>
        <dbReference type="ARBA" id="ARBA00022723"/>
    </source>
</evidence>
<dbReference type="PANTHER" id="PTHR10139:SF1">
    <property type="entry name" value="DOUBLE-STRAND BREAK REPAIR PROTEIN MRE11"/>
    <property type="match status" value="1"/>
</dbReference>
<comment type="cofactor">
    <cofactor evidence="1 16">
        <name>Mn(2+)</name>
        <dbReference type="ChEBI" id="CHEBI:29035"/>
    </cofactor>
</comment>
<evidence type="ECO:0000256" key="15">
    <source>
        <dbReference type="ARBA" id="ARBA00023254"/>
    </source>
</evidence>
<comment type="function">
    <text evidence="16">Core component of the MRN complex, which plays a central role in double-strand break (DSB) repair, DNA recombination, maintenance of telomere integrity and meiosis. The MRN complex is involved in the repair of DNA double-strand breaks (DSBs) via homologous recombination (HR), an error-free mechanism which primarily occurs during S and G2 phases. The complex (1) mediates the end resection of damaged DNA, which generates proper single-stranded DNA, a key initial steps in HR, and is (2) required for the recruitment of other repair factors and efficient activation of ATM and ATR upon DNA damage. Within the MRN complex, MRE11 possesses both single-strand endonuclease activity and double-strand-specific 3'-5' exonuclease activity. MRE11 first endonucleolytically cleaves the 5' strand at DNA DSB ends to prevent non-homologous end joining (NHEJ) and licence HR. It then generates a single-stranded DNA gap via 3' to 5' exonucleolytic degradation, which is required for single-strand invasion and recombination.</text>
</comment>
<evidence type="ECO:0000256" key="10">
    <source>
        <dbReference type="ARBA" id="ARBA00022801"/>
    </source>
</evidence>
<feature type="active site" description="Proton donor" evidence="17">
    <location>
        <position position="171"/>
    </location>
</feature>
<dbReference type="OrthoDB" id="30417at2759"/>
<protein>
    <recommendedName>
        <fullName evidence="16">Double-strand break repair protein</fullName>
    </recommendedName>
</protein>
<dbReference type="SUPFAM" id="SSF56300">
    <property type="entry name" value="Metallo-dependent phosphatases"/>
    <property type="match status" value="1"/>
</dbReference>
<keyword evidence="14 16" id="KW-0539">Nucleus</keyword>
<dbReference type="SMART" id="SM01347">
    <property type="entry name" value="Mre11_DNA_bind"/>
    <property type="match status" value="1"/>
</dbReference>
<evidence type="ECO:0000313" key="20">
    <source>
        <dbReference type="EMBL" id="CAD2221482.1"/>
    </source>
</evidence>
<dbReference type="InterPro" id="IPR029052">
    <property type="entry name" value="Metallo-depent_PP-like"/>
</dbReference>
<dbReference type="GO" id="GO:0003677">
    <property type="term" value="F:DNA binding"/>
    <property type="evidence" value="ECO:0007669"/>
    <property type="project" value="UniProtKB-KW"/>
</dbReference>
<dbReference type="GO" id="GO:0030145">
    <property type="term" value="F:manganese ion binding"/>
    <property type="evidence" value="ECO:0007669"/>
    <property type="project" value="UniProtKB-UniRule"/>
</dbReference>
<feature type="region of interest" description="Disordered" evidence="18">
    <location>
        <begin position="698"/>
        <end position="748"/>
    </location>
</feature>
<evidence type="ECO:0000256" key="8">
    <source>
        <dbReference type="ARBA" id="ARBA00022759"/>
    </source>
</evidence>
<evidence type="ECO:0000256" key="1">
    <source>
        <dbReference type="ARBA" id="ARBA00001936"/>
    </source>
</evidence>
<dbReference type="Pfam" id="PF04152">
    <property type="entry name" value="Mre11_DNA_bind"/>
    <property type="match status" value="1"/>
</dbReference>
<gene>
    <name evidence="20" type="ORF">ADEAN_000901400</name>
</gene>
<evidence type="ECO:0000256" key="11">
    <source>
        <dbReference type="ARBA" id="ARBA00022839"/>
    </source>
</evidence>
<comment type="subcellular location">
    <subcellularLocation>
        <location evidence="3">Chromosome</location>
    </subcellularLocation>
    <subcellularLocation>
        <location evidence="2 16">Nucleus</location>
    </subcellularLocation>
</comment>
<dbReference type="InterPro" id="IPR003701">
    <property type="entry name" value="Mre11"/>
</dbReference>
<evidence type="ECO:0000256" key="17">
    <source>
        <dbReference type="PIRSR" id="PIRSR000882-1"/>
    </source>
</evidence>
<evidence type="ECO:0000256" key="13">
    <source>
        <dbReference type="ARBA" id="ARBA00023211"/>
    </source>
</evidence>
<dbReference type="GO" id="GO:0097552">
    <property type="term" value="P:mitochondrial double-strand break repair via homologous recombination"/>
    <property type="evidence" value="ECO:0007669"/>
    <property type="project" value="TreeGrafter"/>
</dbReference>
<keyword evidence="20" id="KW-0238">DNA-binding</keyword>
<feature type="compositionally biased region" description="Low complexity" evidence="18">
    <location>
        <begin position="1"/>
        <end position="25"/>
    </location>
</feature>